<evidence type="ECO:0000313" key="3">
    <source>
        <dbReference type="EMBL" id="MBR7744686.1"/>
    </source>
</evidence>
<dbReference type="GO" id="GO:0003677">
    <property type="term" value="F:DNA binding"/>
    <property type="evidence" value="ECO:0007669"/>
    <property type="project" value="UniProtKB-KW"/>
</dbReference>
<dbReference type="Proteomes" id="UP000677016">
    <property type="component" value="Unassembled WGS sequence"/>
</dbReference>
<gene>
    <name evidence="3" type="ORF">KC207_15420</name>
</gene>
<dbReference type="PANTHER" id="PTHR30204">
    <property type="entry name" value="REDOX-CYCLING DRUG-SENSING TRANSCRIPTIONAL ACTIVATOR SOXR"/>
    <property type="match status" value="1"/>
</dbReference>
<keyword evidence="1" id="KW-0238">DNA-binding</keyword>
<evidence type="ECO:0000259" key="2">
    <source>
        <dbReference type="PROSITE" id="PS50937"/>
    </source>
</evidence>
<accession>A0A941DAS8</accession>
<dbReference type="EMBL" id="JAGSNF010000022">
    <property type="protein sequence ID" value="MBR7744686.1"/>
    <property type="molecule type" value="Genomic_DNA"/>
</dbReference>
<evidence type="ECO:0000313" key="4">
    <source>
        <dbReference type="Proteomes" id="UP000677016"/>
    </source>
</evidence>
<dbReference type="PANTHER" id="PTHR30204:SF98">
    <property type="entry name" value="HTH-TYPE TRANSCRIPTIONAL REGULATOR ADHR"/>
    <property type="match status" value="1"/>
</dbReference>
<dbReference type="InterPro" id="IPR000551">
    <property type="entry name" value="MerR-type_HTH_dom"/>
</dbReference>
<dbReference type="InterPro" id="IPR047057">
    <property type="entry name" value="MerR_fam"/>
</dbReference>
<evidence type="ECO:0000256" key="1">
    <source>
        <dbReference type="ARBA" id="ARBA00023125"/>
    </source>
</evidence>
<comment type="caution">
    <text evidence="3">The sequence shown here is derived from an EMBL/GenBank/DDBJ whole genome shotgun (WGS) entry which is preliminary data.</text>
</comment>
<dbReference type="Gene3D" id="1.10.1660.10">
    <property type="match status" value="1"/>
</dbReference>
<protein>
    <submittedName>
        <fullName evidence="3">MerR family transcriptional regulator</fullName>
    </submittedName>
</protein>
<organism evidence="3 4">
    <name type="scientific">Phycicoccus avicenniae</name>
    <dbReference type="NCBI Taxonomy" id="2828860"/>
    <lineage>
        <taxon>Bacteria</taxon>
        <taxon>Bacillati</taxon>
        <taxon>Actinomycetota</taxon>
        <taxon>Actinomycetes</taxon>
        <taxon>Micrococcales</taxon>
        <taxon>Intrasporangiaceae</taxon>
        <taxon>Phycicoccus</taxon>
    </lineage>
</organism>
<name>A0A941DAS8_9MICO</name>
<sequence>MGEAARATGVSVDTLRYYERAGVMPPVRRTSTGRRVYTRDDLGWTVFVLRLRATGMPLEEVRRYTRMVRDGQGTVPERRALLEEHRRTVGAAIAELQRAAAVLDGKIAHYAAAERGERLDCDTVPLDAAARIG</sequence>
<dbReference type="PROSITE" id="PS00552">
    <property type="entry name" value="HTH_MERR_1"/>
    <property type="match status" value="1"/>
</dbReference>
<dbReference type="SUPFAM" id="SSF46955">
    <property type="entry name" value="Putative DNA-binding domain"/>
    <property type="match status" value="1"/>
</dbReference>
<dbReference type="Pfam" id="PF13411">
    <property type="entry name" value="MerR_1"/>
    <property type="match status" value="1"/>
</dbReference>
<dbReference type="InterPro" id="IPR009061">
    <property type="entry name" value="DNA-bd_dom_put_sf"/>
</dbReference>
<dbReference type="GO" id="GO:0003700">
    <property type="term" value="F:DNA-binding transcription factor activity"/>
    <property type="evidence" value="ECO:0007669"/>
    <property type="project" value="InterPro"/>
</dbReference>
<dbReference type="PROSITE" id="PS50937">
    <property type="entry name" value="HTH_MERR_2"/>
    <property type="match status" value="1"/>
</dbReference>
<dbReference type="AlphaFoldDB" id="A0A941DAS8"/>
<dbReference type="SMART" id="SM00422">
    <property type="entry name" value="HTH_MERR"/>
    <property type="match status" value="1"/>
</dbReference>
<feature type="domain" description="HTH merR-type" evidence="2">
    <location>
        <begin position="1"/>
        <end position="67"/>
    </location>
</feature>
<proteinExistence type="predicted"/>
<dbReference type="CDD" id="cd01109">
    <property type="entry name" value="HTH_YyaN"/>
    <property type="match status" value="1"/>
</dbReference>
<reference evidence="3" key="1">
    <citation type="submission" date="2021-04" db="EMBL/GenBank/DDBJ databases">
        <title>Phycicoccus avicenniae sp. nov., a novel endophytic actinomycetes isolated from branch of Avicennia mariana.</title>
        <authorList>
            <person name="Tuo L."/>
        </authorList>
    </citation>
    <scope>NUCLEOTIDE SEQUENCE</scope>
    <source>
        <strain evidence="3">BSK3Z-2</strain>
    </source>
</reference>
<keyword evidence="4" id="KW-1185">Reference proteome</keyword>